<protein>
    <recommendedName>
        <fullName evidence="9">Vitamin B12 import system permease protein BtuC</fullName>
    </recommendedName>
</protein>
<dbReference type="PANTHER" id="PTHR30472:SF29">
    <property type="entry name" value="VITAMIN B12 IMPORT SYSTEM PERMEASE PROTEIN BTUC"/>
    <property type="match status" value="1"/>
</dbReference>
<evidence type="ECO:0000313" key="10">
    <source>
        <dbReference type="EMBL" id="CDL80863.1"/>
    </source>
</evidence>
<dbReference type="AlphaFoldDB" id="W1ISQ2"/>
<feature type="transmembrane region" description="Helical" evidence="9">
    <location>
        <begin position="319"/>
        <end position="337"/>
    </location>
</feature>
<gene>
    <name evidence="9 10" type="primary">btuC</name>
    <name evidence="10" type="ORF">XSR1_10303</name>
</gene>
<evidence type="ECO:0000256" key="8">
    <source>
        <dbReference type="ARBA" id="ARBA00023136"/>
    </source>
</evidence>
<feature type="transmembrane region" description="Helical" evidence="9">
    <location>
        <begin position="278"/>
        <end position="307"/>
    </location>
</feature>
<feature type="transmembrane region" description="Helical" evidence="9">
    <location>
        <begin position="58"/>
        <end position="83"/>
    </location>
</feature>
<keyword evidence="6 9" id="KW-0812">Transmembrane</keyword>
<dbReference type="FunFam" id="1.10.3470.10:FF:000001">
    <property type="entry name" value="Vitamin B12 ABC transporter permease BtuC"/>
    <property type="match status" value="1"/>
</dbReference>
<keyword evidence="8 9" id="KW-0472">Membrane</keyword>
<dbReference type="InterPro" id="IPR000522">
    <property type="entry name" value="ABC_transptr_permease_BtuC"/>
</dbReference>
<feature type="transmembrane region" description="Helical" evidence="9">
    <location>
        <begin position="190"/>
        <end position="212"/>
    </location>
</feature>
<dbReference type="PANTHER" id="PTHR30472">
    <property type="entry name" value="FERRIC ENTEROBACTIN TRANSPORT SYSTEM PERMEASE PROTEIN"/>
    <property type="match status" value="1"/>
</dbReference>
<evidence type="ECO:0000256" key="4">
    <source>
        <dbReference type="ARBA" id="ARBA00022475"/>
    </source>
</evidence>
<feature type="transmembrane region" description="Helical" evidence="9">
    <location>
        <begin position="349"/>
        <end position="366"/>
    </location>
</feature>
<evidence type="ECO:0000256" key="5">
    <source>
        <dbReference type="ARBA" id="ARBA00022519"/>
    </source>
</evidence>
<reference evidence="10" key="1">
    <citation type="submission" date="2013-11" db="EMBL/GenBank/DDBJ databases">
        <title>Draft genome sequence and annotation of the entomopathogenic bacteria, Xenorhabdus cabanillasi strain JM26 and Xenorhabdus szentirmai strain DSM 16338.</title>
        <authorList>
            <person name="Gualtieri M."/>
            <person name="Ogier J.C."/>
            <person name="Pages S."/>
            <person name="Givaudan A."/>
            <person name="Gaudriault S."/>
        </authorList>
    </citation>
    <scope>NUCLEOTIDE SEQUENCE [LARGE SCALE GENOMIC DNA]</scope>
    <source>
        <strain evidence="10">DSM 16338</strain>
    </source>
</reference>
<feature type="transmembrane region" description="Helical" evidence="9">
    <location>
        <begin position="157"/>
        <end position="178"/>
    </location>
</feature>
<evidence type="ECO:0000256" key="6">
    <source>
        <dbReference type="ARBA" id="ARBA00022692"/>
    </source>
</evidence>
<evidence type="ECO:0000256" key="9">
    <source>
        <dbReference type="HAMAP-Rule" id="MF_01004"/>
    </source>
</evidence>
<keyword evidence="11" id="KW-1185">Reference proteome</keyword>
<dbReference type="Pfam" id="PF01032">
    <property type="entry name" value="FecCD"/>
    <property type="match status" value="1"/>
</dbReference>
<comment type="similarity">
    <text evidence="2 9">Belongs to the binding-protein-dependent transport system permease family. FecCD subfamily.</text>
</comment>
<dbReference type="NCBIfam" id="NF003001">
    <property type="entry name" value="PRK03784.1"/>
    <property type="match status" value="1"/>
</dbReference>
<dbReference type="EMBL" id="CBXF010000001">
    <property type="protein sequence ID" value="CDL80863.1"/>
    <property type="molecule type" value="Genomic_DNA"/>
</dbReference>
<dbReference type="InterPro" id="IPR037294">
    <property type="entry name" value="ABC_BtuC-like"/>
</dbReference>
<keyword evidence="7 9" id="KW-1133">Transmembrane helix</keyword>
<keyword evidence="5" id="KW-0997">Cell inner membrane</keyword>
<dbReference type="GO" id="GO:0015889">
    <property type="term" value="P:cobalamin transport"/>
    <property type="evidence" value="ECO:0007669"/>
    <property type="project" value="UniProtKB-UniRule"/>
</dbReference>
<dbReference type="SUPFAM" id="SSF81345">
    <property type="entry name" value="ABC transporter involved in vitamin B12 uptake, BtuC"/>
    <property type="match status" value="1"/>
</dbReference>
<dbReference type="GO" id="GO:0005886">
    <property type="term" value="C:plasma membrane"/>
    <property type="evidence" value="ECO:0007669"/>
    <property type="project" value="UniProtKB-SubCell"/>
</dbReference>
<evidence type="ECO:0000256" key="1">
    <source>
        <dbReference type="ARBA" id="ARBA00004651"/>
    </source>
</evidence>
<dbReference type="CDD" id="cd06550">
    <property type="entry name" value="TM_ABC_iron-siderophores_like"/>
    <property type="match status" value="1"/>
</dbReference>
<dbReference type="Gene3D" id="1.10.3470.10">
    <property type="entry name" value="ABC transporter involved in vitamin B12 uptake, BtuC"/>
    <property type="match status" value="1"/>
</dbReference>
<feature type="transmembrane region" description="Helical" evidence="9">
    <location>
        <begin position="103"/>
        <end position="124"/>
    </location>
</feature>
<dbReference type="STRING" id="1427518.XSR1_10303"/>
<comment type="caution">
    <text evidence="10">The sequence shown here is derived from an EMBL/GenBank/DDBJ whole genome shotgun (WGS) entry which is preliminary data.</text>
</comment>
<dbReference type="Proteomes" id="UP000019202">
    <property type="component" value="Unassembled WGS sequence"/>
</dbReference>
<evidence type="ECO:0000313" key="11">
    <source>
        <dbReference type="Proteomes" id="UP000019202"/>
    </source>
</evidence>
<keyword evidence="4 9" id="KW-1003">Cell membrane</keyword>
<comment type="subunit">
    <text evidence="9">The complex is composed of two ATP-binding proteins (BtuD), two transmembrane proteins (BtuC) and a solute-binding protein (BtuF).</text>
</comment>
<organism evidence="10 11">
    <name type="scientific">Xenorhabdus szentirmaii DSM 16338</name>
    <dbReference type="NCBI Taxonomy" id="1427518"/>
    <lineage>
        <taxon>Bacteria</taxon>
        <taxon>Pseudomonadati</taxon>
        <taxon>Pseudomonadota</taxon>
        <taxon>Gammaproteobacteria</taxon>
        <taxon>Enterobacterales</taxon>
        <taxon>Morganellaceae</taxon>
        <taxon>Xenorhabdus</taxon>
    </lineage>
</organism>
<dbReference type="HAMAP" id="MF_01004">
    <property type="entry name" value="BtuC"/>
    <property type="match status" value="1"/>
</dbReference>
<sequence>MKYKRPYLYGLFLIFRSPLIRTPYLYNGDAFFFSNDFHTLMNSVYDLLSYQKRRDYRVIAVLSVFLVALFIFSLCAGEIWFWPTEWFSESAQLFIWQLRFPRIMAVVMVGASLALSGAIMQALFENPLAEPGLLGISNGAGVVVVCLIIAFHGIAPLWLLSIGAILGALFITAILLGFSRRRQITNTRLLLIGVAFGVIFGAMMTWMVYFSSSLDLRQLMYWMMGSFSGVDWRQKWLVIALIPVILGLSRQGRVLNYLSLGESQAYQLGISHHKWRNLFVSMVGLLVGLSVALAGAISFIGLVIPHILRLVGLTDHKTLLPACALTGACGLLLADLFSRLSLSHAEVPIGVVTVTLGAPIFIWLLIRTNHR</sequence>
<accession>W1ISQ2</accession>
<feature type="transmembrane region" description="Helical" evidence="9">
    <location>
        <begin position="131"/>
        <end position="151"/>
    </location>
</feature>
<comment type="subcellular location">
    <subcellularLocation>
        <location evidence="1 9">Cell membrane</location>
        <topology evidence="1 9">Multi-pass membrane protein</topology>
    </subcellularLocation>
</comment>
<keyword evidence="3 9" id="KW-0813">Transport</keyword>
<evidence type="ECO:0000256" key="3">
    <source>
        <dbReference type="ARBA" id="ARBA00022448"/>
    </source>
</evidence>
<evidence type="ECO:0000256" key="2">
    <source>
        <dbReference type="ARBA" id="ARBA00007935"/>
    </source>
</evidence>
<dbReference type="InterPro" id="IPR023691">
    <property type="entry name" value="ABC_transptr_BtuC"/>
</dbReference>
<name>W1ISQ2_9GAMM</name>
<comment type="function">
    <text evidence="9">Part of the ABC transporter complex BtuCDF involved in vitamin B12 import. Involved in the translocation of the substrate across the membrane.</text>
</comment>
<proteinExistence type="inferred from homology"/>
<dbReference type="GO" id="GO:0090482">
    <property type="term" value="F:vitamin transmembrane transporter activity"/>
    <property type="evidence" value="ECO:0007669"/>
    <property type="project" value="UniProtKB-UniRule"/>
</dbReference>
<evidence type="ECO:0000256" key="7">
    <source>
        <dbReference type="ARBA" id="ARBA00022989"/>
    </source>
</evidence>